<accession>A0A916TF67</accession>
<proteinExistence type="predicted"/>
<protein>
    <submittedName>
        <fullName evidence="2">Uncharacterized protein</fullName>
    </submittedName>
</protein>
<dbReference type="Proteomes" id="UP000605148">
    <property type="component" value="Unassembled WGS sequence"/>
</dbReference>
<reference evidence="2" key="1">
    <citation type="journal article" date="2014" name="Int. J. Syst. Evol. Microbiol.">
        <title>Complete genome sequence of Corynebacterium casei LMG S-19264T (=DSM 44701T), isolated from a smear-ripened cheese.</title>
        <authorList>
            <consortium name="US DOE Joint Genome Institute (JGI-PGF)"/>
            <person name="Walter F."/>
            <person name="Albersmeier A."/>
            <person name="Kalinowski J."/>
            <person name="Ruckert C."/>
        </authorList>
    </citation>
    <scope>NUCLEOTIDE SEQUENCE</scope>
    <source>
        <strain evidence="2">CGMCC 1.12426</strain>
    </source>
</reference>
<evidence type="ECO:0000313" key="3">
    <source>
        <dbReference type="Proteomes" id="UP000605148"/>
    </source>
</evidence>
<evidence type="ECO:0000313" key="2">
    <source>
        <dbReference type="EMBL" id="GGB42545.1"/>
    </source>
</evidence>
<comment type="caution">
    <text evidence="2">The sequence shown here is derived from an EMBL/GenBank/DDBJ whole genome shotgun (WGS) entry which is preliminary data.</text>
</comment>
<dbReference type="AlphaFoldDB" id="A0A916TF67"/>
<sequence>MGKDIPQELFFALNRLPVRGFGRHKPDKQKRGRAHRDQKTGKKKSQARNVVPAKCRDPVGCPGLVRPHRRAPRFQAAERSNGWFIRLPSRNRYRDQINNKYSGLETPG</sequence>
<organism evidence="2 3">
    <name type="scientific">Roseibium aquae</name>
    <dbReference type="NCBI Taxonomy" id="1323746"/>
    <lineage>
        <taxon>Bacteria</taxon>
        <taxon>Pseudomonadati</taxon>
        <taxon>Pseudomonadota</taxon>
        <taxon>Alphaproteobacteria</taxon>
        <taxon>Hyphomicrobiales</taxon>
        <taxon>Stappiaceae</taxon>
        <taxon>Roseibium</taxon>
    </lineage>
</organism>
<feature type="region of interest" description="Disordered" evidence="1">
    <location>
        <begin position="19"/>
        <end position="55"/>
    </location>
</feature>
<name>A0A916TF67_9HYPH</name>
<reference evidence="2" key="2">
    <citation type="submission" date="2020-09" db="EMBL/GenBank/DDBJ databases">
        <authorList>
            <person name="Sun Q."/>
            <person name="Zhou Y."/>
        </authorList>
    </citation>
    <scope>NUCLEOTIDE SEQUENCE</scope>
    <source>
        <strain evidence="2">CGMCC 1.12426</strain>
    </source>
</reference>
<feature type="compositionally biased region" description="Basic residues" evidence="1">
    <location>
        <begin position="21"/>
        <end position="34"/>
    </location>
</feature>
<dbReference type="EMBL" id="BMFA01000003">
    <property type="protein sequence ID" value="GGB42545.1"/>
    <property type="molecule type" value="Genomic_DNA"/>
</dbReference>
<keyword evidence="3" id="KW-1185">Reference proteome</keyword>
<gene>
    <name evidence="2" type="ORF">GCM10011316_13050</name>
</gene>
<evidence type="ECO:0000256" key="1">
    <source>
        <dbReference type="SAM" id="MobiDB-lite"/>
    </source>
</evidence>